<dbReference type="AlphaFoldDB" id="A0A2S7UYI9"/>
<comment type="caution">
    <text evidence="2">The sequence shown here is derived from an EMBL/GenBank/DDBJ whole genome shotgun (WGS) entry which is preliminary data.</text>
</comment>
<keyword evidence="1" id="KW-0812">Transmembrane</keyword>
<keyword evidence="3" id="KW-1185">Reference proteome</keyword>
<sequence length="241" mass="26171">MINSKTDLTAASHLKALSRSYPSGYSITYSKGASLIEVLVALIVLSIGVLGIVGLQLIATKANQTNQSFIQASLIANNLASRVSVNKVSVFNALSVGVNTPYFSSNSYDFSSFSSCDNSNYVCFCQQVPSVIQTCRDNDQSSLTFCNSTQLVQFDTYEVSCMLAKLSNEAKVIIYSNMDGIGGIDGNDILLLDINILWPSQTKNKPSYPSQSSCEQATLGSNQLYQCYSQQLILVDSRHES</sequence>
<dbReference type="OrthoDB" id="5704509at2"/>
<evidence type="ECO:0000313" key="3">
    <source>
        <dbReference type="Proteomes" id="UP000239007"/>
    </source>
</evidence>
<organism evidence="2 3">
    <name type="scientific">Psychrosphaera saromensis</name>
    <dbReference type="NCBI Taxonomy" id="716813"/>
    <lineage>
        <taxon>Bacteria</taxon>
        <taxon>Pseudomonadati</taxon>
        <taxon>Pseudomonadota</taxon>
        <taxon>Gammaproteobacteria</taxon>
        <taxon>Alteromonadales</taxon>
        <taxon>Pseudoalteromonadaceae</taxon>
        <taxon>Psychrosphaera</taxon>
    </lineage>
</organism>
<dbReference type="RefSeq" id="WP_105053527.1">
    <property type="nucleotide sequence ID" value="NZ_BMYG01000001.1"/>
</dbReference>
<dbReference type="InterPro" id="IPR013362">
    <property type="entry name" value="Pilus_4_PilV"/>
</dbReference>
<feature type="transmembrane region" description="Helical" evidence="1">
    <location>
        <begin position="38"/>
        <end position="59"/>
    </location>
</feature>
<dbReference type="NCBIfam" id="TIGR02523">
    <property type="entry name" value="type_IV_pilV"/>
    <property type="match status" value="1"/>
</dbReference>
<protein>
    <submittedName>
        <fullName evidence="2">Type IV pilus modification protein PilV</fullName>
    </submittedName>
</protein>
<dbReference type="EMBL" id="MSCH01000003">
    <property type="protein sequence ID" value="PQJ55003.1"/>
    <property type="molecule type" value="Genomic_DNA"/>
</dbReference>
<proteinExistence type="predicted"/>
<reference evidence="2 3" key="1">
    <citation type="submission" date="2016-12" db="EMBL/GenBank/DDBJ databases">
        <title>Diversity of luminous bacteria.</title>
        <authorList>
            <person name="Yoshizawa S."/>
            <person name="Kogure K."/>
        </authorList>
    </citation>
    <scope>NUCLEOTIDE SEQUENCE [LARGE SCALE GENOMIC DNA]</scope>
    <source>
        <strain evidence="2 3">SA4-48</strain>
    </source>
</reference>
<evidence type="ECO:0000256" key="1">
    <source>
        <dbReference type="SAM" id="Phobius"/>
    </source>
</evidence>
<keyword evidence="1" id="KW-1133">Transmembrane helix</keyword>
<keyword evidence="1" id="KW-0472">Membrane</keyword>
<dbReference type="Proteomes" id="UP000239007">
    <property type="component" value="Unassembled WGS sequence"/>
</dbReference>
<evidence type="ECO:0000313" key="2">
    <source>
        <dbReference type="EMBL" id="PQJ55003.1"/>
    </source>
</evidence>
<accession>A0A2S7UYI9</accession>
<name>A0A2S7UYI9_9GAMM</name>
<gene>
    <name evidence="2" type="ORF">BTO11_15965</name>
</gene>